<dbReference type="EMBL" id="LGTL01000006">
    <property type="protein sequence ID" value="KPA81272.1"/>
    <property type="molecule type" value="Genomic_DNA"/>
</dbReference>
<protein>
    <submittedName>
        <fullName evidence="2">Uncharacterized protein</fullName>
    </submittedName>
</protein>
<gene>
    <name evidence="2" type="ORF">ABB37_03683</name>
</gene>
<name>A0A0N0DW41_LEPPY</name>
<evidence type="ECO:0000313" key="2">
    <source>
        <dbReference type="EMBL" id="KPA81272.1"/>
    </source>
</evidence>
<dbReference type="GeneID" id="26903974"/>
<feature type="compositionally biased region" description="Basic residues" evidence="1">
    <location>
        <begin position="325"/>
        <end position="336"/>
    </location>
</feature>
<organism evidence="2 3">
    <name type="scientific">Leptomonas pyrrhocoris</name>
    <name type="common">Firebug parasite</name>
    <dbReference type="NCBI Taxonomy" id="157538"/>
    <lineage>
        <taxon>Eukaryota</taxon>
        <taxon>Discoba</taxon>
        <taxon>Euglenozoa</taxon>
        <taxon>Kinetoplastea</taxon>
        <taxon>Metakinetoplastina</taxon>
        <taxon>Trypanosomatida</taxon>
        <taxon>Trypanosomatidae</taxon>
        <taxon>Leishmaniinae</taxon>
        <taxon>Leptomonas</taxon>
    </lineage>
</organism>
<feature type="region of interest" description="Disordered" evidence="1">
    <location>
        <begin position="314"/>
        <end position="336"/>
    </location>
</feature>
<sequence length="336" mass="38421">MRQARIRVLHLEGRNLLALRVHDRLVVRATLHPDLFREVEHLRHGGAPLRRCPALGQLRRLEYLPVQGRHIRREKRILQCFHQSSPLKLSGGRQLPEHSPVMVHDAVCGQRHEEEVEELQRALLQGACFCGPKVLAHQHPRGRKAPIARELRIRLHKKTQLLLVVLARDRLPKLARAALCRLPGVEISLSLRLQNLLEGGSGLFHRLRKLEALQDRLRGGLLLRLQLRGGEGGEASFLRLVDDPVGLANRLLHPLPEVSIGDHRSRDGRAWNGHLVWRGTWCEKRERKKLSNFLNFDGCGMLLAGRANASAITIHKRRDREDQKRSRRSSKKSSHK</sequence>
<evidence type="ECO:0000256" key="1">
    <source>
        <dbReference type="SAM" id="MobiDB-lite"/>
    </source>
</evidence>
<dbReference type="Proteomes" id="UP000037923">
    <property type="component" value="Unassembled WGS sequence"/>
</dbReference>
<comment type="caution">
    <text evidence="2">The sequence shown here is derived from an EMBL/GenBank/DDBJ whole genome shotgun (WGS) entry which is preliminary data.</text>
</comment>
<dbReference type="RefSeq" id="XP_015659711.1">
    <property type="nucleotide sequence ID" value="XM_015801092.1"/>
</dbReference>
<evidence type="ECO:0000313" key="3">
    <source>
        <dbReference type="Proteomes" id="UP000037923"/>
    </source>
</evidence>
<dbReference type="AlphaFoldDB" id="A0A0N0DW41"/>
<proteinExistence type="predicted"/>
<dbReference type="VEuPathDB" id="TriTrypDB:LpyrH10_06_0530"/>
<keyword evidence="3" id="KW-1185">Reference proteome</keyword>
<reference evidence="2 3" key="1">
    <citation type="submission" date="2015-07" db="EMBL/GenBank/DDBJ databases">
        <title>High-quality genome of monoxenous trypanosomatid Leptomonas pyrrhocoris.</title>
        <authorList>
            <person name="Flegontov P."/>
            <person name="Butenko A."/>
            <person name="Firsov S."/>
            <person name="Vlcek C."/>
            <person name="Logacheva M.D."/>
            <person name="Field M."/>
            <person name="Filatov D."/>
            <person name="Flegontova O."/>
            <person name="Gerasimov E."/>
            <person name="Jackson A.P."/>
            <person name="Kelly S."/>
            <person name="Opperdoes F."/>
            <person name="O'Reilly A."/>
            <person name="Votypka J."/>
            <person name="Yurchenko V."/>
            <person name="Lukes J."/>
        </authorList>
    </citation>
    <scope>NUCLEOTIDE SEQUENCE [LARGE SCALE GENOMIC DNA]</scope>
    <source>
        <strain evidence="2">H10</strain>
    </source>
</reference>
<accession>A0A0N0DW41</accession>